<comment type="subcellular location">
    <subcellularLocation>
        <location evidence="3">Cytoplasm</location>
    </subcellularLocation>
</comment>
<feature type="compositionally biased region" description="Basic and acidic residues" evidence="5">
    <location>
        <begin position="194"/>
        <end position="212"/>
    </location>
</feature>
<dbReference type="InterPro" id="IPR013805">
    <property type="entry name" value="GrpE_CC"/>
</dbReference>
<dbReference type="InterPro" id="IPR000740">
    <property type="entry name" value="GrpE"/>
</dbReference>
<comment type="similarity">
    <text evidence="1 3 4">Belongs to the GrpE family.</text>
</comment>
<evidence type="ECO:0000313" key="7">
    <source>
        <dbReference type="Proteomes" id="UP001161497"/>
    </source>
</evidence>
<proteinExistence type="inferred from homology"/>
<sequence length="212" mass="23729">MNAMAETNMKEGQQRVEPAVESMDNAAFVVVSSRLLSEWKQKAQQTDEMHEKLLRTLADWDNARKRISKEKDEAIKHANTQIFQSLLPVIDNFEIGIQSSQKASDINSILTGIKMVLSQFLQILKEEGVEPIEALGKPFDPHFHESLGFVETDEVEEGHVASQLRKGYMYKGRLLRAAAVYVAKKPMAPSKGEVSAESKEEVPAQEGKKTSD</sequence>
<dbReference type="Gene3D" id="2.30.22.10">
    <property type="entry name" value="Head domain of nucleotide exchange factor GrpE"/>
    <property type="match status" value="1"/>
</dbReference>
<dbReference type="SUPFAM" id="SSF51064">
    <property type="entry name" value="Head domain of nucleotide exchange factor GrpE"/>
    <property type="match status" value="1"/>
</dbReference>
<keyword evidence="3" id="KW-0963">Cytoplasm</keyword>
<comment type="function">
    <text evidence="3">Participates actively in the response to hyperosmotic and heat shock by preventing the aggregation of stress-denatured proteins, in association with DnaK and GrpE. It is the nucleotide exchange factor for DnaK and may function as a thermosensor. Unfolded proteins bind initially to DnaJ; upon interaction with the DnaJ-bound protein, DnaK hydrolyzes its bound ATP, resulting in the formation of a stable complex. GrpE releases ADP from DnaK; ATP binding to DnaK triggers the release of the substrate protein, thus completing the reaction cycle. Several rounds of ATP-dependent interactions between DnaJ, DnaK and GrpE are required for fully efficient folding.</text>
</comment>
<dbReference type="PANTHER" id="PTHR21237:SF23">
    <property type="entry name" value="GRPE PROTEIN HOMOLOG, MITOCHONDRIAL"/>
    <property type="match status" value="1"/>
</dbReference>
<dbReference type="PANTHER" id="PTHR21237">
    <property type="entry name" value="GRPE PROTEIN"/>
    <property type="match status" value="1"/>
</dbReference>
<evidence type="ECO:0000256" key="5">
    <source>
        <dbReference type="SAM" id="MobiDB-lite"/>
    </source>
</evidence>
<evidence type="ECO:0000256" key="4">
    <source>
        <dbReference type="RuleBase" id="RU004478"/>
    </source>
</evidence>
<feature type="region of interest" description="Disordered" evidence="5">
    <location>
        <begin position="186"/>
        <end position="212"/>
    </location>
</feature>
<dbReference type="Pfam" id="PF01025">
    <property type="entry name" value="GrpE"/>
    <property type="match status" value="1"/>
</dbReference>
<dbReference type="PRINTS" id="PR00773">
    <property type="entry name" value="GRPEPROTEIN"/>
</dbReference>
<dbReference type="InterPro" id="IPR009012">
    <property type="entry name" value="GrpE_head"/>
</dbReference>
<dbReference type="RefSeq" id="WP_009061672.1">
    <property type="nucleotide sequence ID" value="NZ_JAHXRZ010000001.1"/>
</dbReference>
<name>A0ABN8XHC7_9BACT</name>
<keyword evidence="3" id="KW-0346">Stress response</keyword>
<evidence type="ECO:0000313" key="6">
    <source>
        <dbReference type="EMBL" id="CAI9086678.1"/>
    </source>
</evidence>
<evidence type="ECO:0000256" key="1">
    <source>
        <dbReference type="ARBA" id="ARBA00009054"/>
    </source>
</evidence>
<protein>
    <recommendedName>
        <fullName evidence="3">Protein GrpE</fullName>
    </recommendedName>
    <alternativeName>
        <fullName evidence="3">HSP-70 cofactor</fullName>
    </alternativeName>
</protein>
<keyword evidence="2 3" id="KW-0143">Chaperone</keyword>
<organism evidence="6 7">
    <name type="scientific">Candidatus Methylacidiphilum fumarolicum</name>
    <dbReference type="NCBI Taxonomy" id="591154"/>
    <lineage>
        <taxon>Bacteria</taxon>
        <taxon>Pseudomonadati</taxon>
        <taxon>Verrucomicrobiota</taxon>
        <taxon>Methylacidiphilae</taxon>
        <taxon>Methylacidiphilales</taxon>
        <taxon>Methylacidiphilaceae</taxon>
        <taxon>Methylacidiphilum (ex Ratnadevi et al. 2023)</taxon>
    </lineage>
</organism>
<comment type="subunit">
    <text evidence="3">Homodimer.</text>
</comment>
<accession>A0ABN8XHC7</accession>
<dbReference type="Gene3D" id="3.90.20.20">
    <property type="match status" value="1"/>
</dbReference>
<gene>
    <name evidence="3 6" type="primary">grpE</name>
    <name evidence="6" type="ORF">MFUM_2372</name>
</gene>
<keyword evidence="7" id="KW-1185">Reference proteome</keyword>
<dbReference type="SUPFAM" id="SSF58014">
    <property type="entry name" value="Coiled-coil domain of nucleotide exchange factor GrpE"/>
    <property type="match status" value="1"/>
</dbReference>
<evidence type="ECO:0000256" key="2">
    <source>
        <dbReference type="ARBA" id="ARBA00023186"/>
    </source>
</evidence>
<dbReference type="EMBL" id="OX458932">
    <property type="protein sequence ID" value="CAI9086678.1"/>
    <property type="molecule type" value="Genomic_DNA"/>
</dbReference>
<dbReference type="HAMAP" id="MF_01151">
    <property type="entry name" value="GrpE"/>
    <property type="match status" value="1"/>
</dbReference>
<dbReference type="Proteomes" id="UP001161497">
    <property type="component" value="Chromosome"/>
</dbReference>
<evidence type="ECO:0000256" key="3">
    <source>
        <dbReference type="HAMAP-Rule" id="MF_01151"/>
    </source>
</evidence>
<dbReference type="CDD" id="cd00446">
    <property type="entry name" value="GrpE"/>
    <property type="match status" value="1"/>
</dbReference>
<reference evidence="6" key="1">
    <citation type="submission" date="2023-03" db="EMBL/GenBank/DDBJ databases">
        <authorList>
            <person name="Cremers G."/>
            <person name="Picone N."/>
        </authorList>
    </citation>
    <scope>NUCLEOTIDE SEQUENCE</scope>
    <source>
        <strain evidence="6">Sample_alias</strain>
    </source>
</reference>